<accession>A0ABY2IU26</accession>
<dbReference type="Pfam" id="PF00583">
    <property type="entry name" value="Acetyltransf_1"/>
    <property type="match status" value="1"/>
</dbReference>
<sequence>MRAKVKEELGLEVDIVAVFDSYGGVDLTNDYPNGDVVRVCCRHRWHPDDARADLFELVGLYVDPQAWNRGIGSRLYEAFEAKWLATDSATAVLEVWSENDRFMPGRAVAPRCCCRARLDAHR</sequence>
<dbReference type="InterPro" id="IPR000182">
    <property type="entry name" value="GNAT_dom"/>
</dbReference>
<evidence type="ECO:0000313" key="3">
    <source>
        <dbReference type="Proteomes" id="UP000297853"/>
    </source>
</evidence>
<dbReference type="Proteomes" id="UP000297853">
    <property type="component" value="Unassembled WGS sequence"/>
</dbReference>
<comment type="caution">
    <text evidence="2">The sequence shown here is derived from an EMBL/GenBank/DDBJ whole genome shotgun (WGS) entry which is preliminary data.</text>
</comment>
<feature type="domain" description="N-acetyltransferase" evidence="1">
    <location>
        <begin position="40"/>
        <end position="100"/>
    </location>
</feature>
<dbReference type="CDD" id="cd04301">
    <property type="entry name" value="NAT_SF"/>
    <property type="match status" value="1"/>
</dbReference>
<keyword evidence="3" id="KW-1185">Reference proteome</keyword>
<evidence type="ECO:0000259" key="1">
    <source>
        <dbReference type="Pfam" id="PF00583"/>
    </source>
</evidence>
<name>A0ABY2IU26_9MICO</name>
<dbReference type="EMBL" id="SOGQ01000095">
    <property type="protein sequence ID" value="TFC93420.1"/>
    <property type="molecule type" value="Genomic_DNA"/>
</dbReference>
<organism evidence="2 3">
    <name type="scientific">Cryobacterium sinapicolor</name>
    <dbReference type="NCBI Taxonomy" id="1259236"/>
    <lineage>
        <taxon>Bacteria</taxon>
        <taxon>Bacillati</taxon>
        <taxon>Actinomycetota</taxon>
        <taxon>Actinomycetes</taxon>
        <taxon>Micrococcales</taxon>
        <taxon>Microbacteriaceae</taxon>
        <taxon>Cryobacterium</taxon>
    </lineage>
</organism>
<protein>
    <submittedName>
        <fullName evidence="2">N-acetyltransferase</fullName>
    </submittedName>
</protein>
<reference evidence="2 3" key="1">
    <citation type="submission" date="2019-03" db="EMBL/GenBank/DDBJ databases">
        <title>Genomics of glacier-inhabiting Cryobacterium strains.</title>
        <authorList>
            <person name="Liu Q."/>
            <person name="Xin Y.-H."/>
        </authorList>
    </citation>
    <scope>NUCLEOTIDE SEQUENCE [LARGE SCALE GENOMIC DNA]</scope>
    <source>
        <strain evidence="2 3">TMT1-23-1</strain>
    </source>
</reference>
<proteinExistence type="predicted"/>
<dbReference type="Gene3D" id="3.40.630.30">
    <property type="match status" value="1"/>
</dbReference>
<dbReference type="InterPro" id="IPR016181">
    <property type="entry name" value="Acyl_CoA_acyltransferase"/>
</dbReference>
<evidence type="ECO:0000313" key="2">
    <source>
        <dbReference type="EMBL" id="TFC93420.1"/>
    </source>
</evidence>
<dbReference type="SUPFAM" id="SSF55729">
    <property type="entry name" value="Acyl-CoA N-acyltransferases (Nat)"/>
    <property type="match status" value="1"/>
</dbReference>
<gene>
    <name evidence="2" type="ORF">E3T28_16560</name>
</gene>